<proteinExistence type="predicted"/>
<keyword evidence="3" id="KW-1185">Reference proteome</keyword>
<dbReference type="Proteomes" id="UP001153269">
    <property type="component" value="Unassembled WGS sequence"/>
</dbReference>
<comment type="caution">
    <text evidence="2">The sequence shown here is derived from an EMBL/GenBank/DDBJ whole genome shotgun (WGS) entry which is preliminary data.</text>
</comment>
<organism evidence="2 3">
    <name type="scientific">Pleuronectes platessa</name>
    <name type="common">European plaice</name>
    <dbReference type="NCBI Taxonomy" id="8262"/>
    <lineage>
        <taxon>Eukaryota</taxon>
        <taxon>Metazoa</taxon>
        <taxon>Chordata</taxon>
        <taxon>Craniata</taxon>
        <taxon>Vertebrata</taxon>
        <taxon>Euteleostomi</taxon>
        <taxon>Actinopterygii</taxon>
        <taxon>Neopterygii</taxon>
        <taxon>Teleostei</taxon>
        <taxon>Neoteleostei</taxon>
        <taxon>Acanthomorphata</taxon>
        <taxon>Carangaria</taxon>
        <taxon>Pleuronectiformes</taxon>
        <taxon>Pleuronectoidei</taxon>
        <taxon>Pleuronectidae</taxon>
        <taxon>Pleuronectes</taxon>
    </lineage>
</organism>
<accession>A0A9N7YCR8</accession>
<evidence type="ECO:0000256" key="1">
    <source>
        <dbReference type="SAM" id="MobiDB-lite"/>
    </source>
</evidence>
<dbReference type="EMBL" id="CADEAL010000493">
    <property type="protein sequence ID" value="CAB1420948.1"/>
    <property type="molecule type" value="Genomic_DNA"/>
</dbReference>
<feature type="region of interest" description="Disordered" evidence="1">
    <location>
        <begin position="57"/>
        <end position="89"/>
    </location>
</feature>
<sequence>MKTLCIHCSVVNLHRAPKSPGVFCWPGEAIWARRAPISQEEAASLTPCGHLITHQQLEELPSSVSHSSGCDSADEEEEEEEEEEERTRGLMLRCRTATSGNVLLGAQLVVQSEFT</sequence>
<gene>
    <name evidence="2" type="ORF">PLEPLA_LOCUS8825</name>
</gene>
<feature type="compositionally biased region" description="Acidic residues" evidence="1">
    <location>
        <begin position="72"/>
        <end position="84"/>
    </location>
</feature>
<evidence type="ECO:0000313" key="2">
    <source>
        <dbReference type="EMBL" id="CAB1420948.1"/>
    </source>
</evidence>
<evidence type="ECO:0000313" key="3">
    <source>
        <dbReference type="Proteomes" id="UP001153269"/>
    </source>
</evidence>
<name>A0A9N7YCR8_PLEPL</name>
<protein>
    <submittedName>
        <fullName evidence="2">Uncharacterized protein</fullName>
    </submittedName>
</protein>
<reference evidence="2" key="1">
    <citation type="submission" date="2020-03" db="EMBL/GenBank/DDBJ databases">
        <authorList>
            <person name="Weist P."/>
        </authorList>
    </citation>
    <scope>NUCLEOTIDE SEQUENCE</scope>
</reference>
<dbReference type="AlphaFoldDB" id="A0A9N7YCR8"/>